<protein>
    <submittedName>
        <fullName evidence="1">Uncharacterized protein</fullName>
    </submittedName>
</protein>
<accession>A0A660L6V3</accession>
<reference evidence="1 2" key="1">
    <citation type="submission" date="2018-10" db="EMBL/GenBank/DDBJ databases">
        <title>Genomic Encyclopedia of Archaeal and Bacterial Type Strains, Phase II (KMG-II): from individual species to whole genera.</title>
        <authorList>
            <person name="Goeker M."/>
        </authorList>
    </citation>
    <scope>NUCLEOTIDE SEQUENCE [LARGE SCALE GENOMIC DNA]</scope>
    <source>
        <strain evidence="1 2">DSM 14954</strain>
    </source>
</reference>
<evidence type="ECO:0000313" key="1">
    <source>
        <dbReference type="EMBL" id="RKQ87673.1"/>
    </source>
</evidence>
<gene>
    <name evidence="1" type="ORF">C8N24_5698</name>
</gene>
<sequence length="45" mass="5089">MGMTRQDLKQVEAIVLDPEPDERGNVFVIVRLEDERSTALAFNAN</sequence>
<comment type="caution">
    <text evidence="1">The sequence shown here is derived from an EMBL/GenBank/DDBJ whole genome shotgun (WGS) entry which is preliminary data.</text>
</comment>
<dbReference type="AlphaFoldDB" id="A0A660L6V3"/>
<dbReference type="RefSeq" id="WP_170179481.1">
    <property type="nucleotide sequence ID" value="NZ_RBIL01000002.1"/>
</dbReference>
<organism evidence="1 2">
    <name type="scientific">Solirubrobacter pauli</name>
    <dbReference type="NCBI Taxonomy" id="166793"/>
    <lineage>
        <taxon>Bacteria</taxon>
        <taxon>Bacillati</taxon>
        <taxon>Actinomycetota</taxon>
        <taxon>Thermoleophilia</taxon>
        <taxon>Solirubrobacterales</taxon>
        <taxon>Solirubrobacteraceae</taxon>
        <taxon>Solirubrobacter</taxon>
    </lineage>
</organism>
<evidence type="ECO:0000313" key="2">
    <source>
        <dbReference type="Proteomes" id="UP000278962"/>
    </source>
</evidence>
<dbReference type="EMBL" id="RBIL01000002">
    <property type="protein sequence ID" value="RKQ87673.1"/>
    <property type="molecule type" value="Genomic_DNA"/>
</dbReference>
<keyword evidence="2" id="KW-1185">Reference proteome</keyword>
<name>A0A660L6V3_9ACTN</name>
<proteinExistence type="predicted"/>
<dbReference type="Proteomes" id="UP000278962">
    <property type="component" value="Unassembled WGS sequence"/>
</dbReference>